<dbReference type="InterPro" id="IPR006153">
    <property type="entry name" value="Cation/H_exchanger_TM"/>
</dbReference>
<dbReference type="Pfam" id="PF23259">
    <property type="entry name" value="CHX17_C"/>
    <property type="match status" value="1"/>
</dbReference>
<keyword evidence="2 6" id="KW-0812">Transmembrane</keyword>
<feature type="transmembrane region" description="Helical" evidence="6">
    <location>
        <begin position="1152"/>
        <end position="1173"/>
    </location>
</feature>
<accession>A0AA88UGN9</accession>
<proteinExistence type="predicted"/>
<evidence type="ECO:0000256" key="5">
    <source>
        <dbReference type="SAM" id="MobiDB-lite"/>
    </source>
</evidence>
<comment type="caution">
    <text evidence="8">The sequence shown here is derived from an EMBL/GenBank/DDBJ whole genome shotgun (WGS) entry which is preliminary data.</text>
</comment>
<dbReference type="PANTHER" id="PTHR44843">
    <property type="entry name" value="METHYLTRANSFERASE"/>
    <property type="match status" value="1"/>
</dbReference>
<feature type="domain" description="PPM-type phosphatase" evidence="7">
    <location>
        <begin position="551"/>
        <end position="858"/>
    </location>
</feature>
<evidence type="ECO:0000256" key="6">
    <source>
        <dbReference type="SAM" id="Phobius"/>
    </source>
</evidence>
<evidence type="ECO:0000256" key="2">
    <source>
        <dbReference type="ARBA" id="ARBA00022692"/>
    </source>
</evidence>
<dbReference type="InterPro" id="IPR029063">
    <property type="entry name" value="SAM-dependent_MTases_sf"/>
</dbReference>
<sequence length="1764" mass="196979">MEPSTGKPSFLRNILVRLFLFSVLIIGFRFAYIVTIRGESCDFGDFCFFAVPENPPLVGAGIGPLSSSAAIPTDPVQKTSPAKPSHRDLWDTDEFQKSVQFYSSVFQDLLADGYLLPESKSLCLETPAGEDVFALKEIGVQDTVGVYKKASKPLVISGLAVKLPFEDNTFDFIFSGNGGLDRSQKPAEFAAEVSRTLKPEGFFVVHTASRDEYSFNSFIDLFNCCKFIQSRDINGIDSSMPNIREIIMKKEGDGSGLIRPFTDSVNKCAVPGYKQELVEKAEPLIAEEPLKPWIALKKNAKNIKYLTAMADINFKERYVYVDVGARSYGSSIVSWFKKQYPKQNKTFDIYAIEADKTFYEQYQYKRGVTLLPYAAWVRNETLFFEINSDPGHKEVEKGRGMGRIQPVQSGGNVDKIQGFDFANWLKSTVTEKDFVVMKMDVEGTEFELIPRLFETGAICLIDEIFLECHYNRWQKCCPGERSSKYQKTYGQCLELMTSLRQSGVLVHQWGQRFDGFIVEDDIEEEREVEDDDIRARGDYGARVMLQGSSKLISMFSQQGRKGINQDAMTVWQKFGGDEDMLFCGVFDGHGPSGHLVARHVRDTLPSKLSSSFKHLEISTNNHNSGVSDESNRNVVGENGQDNDDYSQNPLLNACKSSLVKSFQDMDIDLETESTIESYCSGTTAVTVVKQGQHLLIANLGDSRAVLCTRDIKDQLVSEQLTVDLKPNLPREAERIKKCRGRVLAMEEEPSVYRVWMPDQNCPGLAMARAFGDFCLKDFGLISIPEVSYRKITERDEFVVLATDGVWDVLSNNEVISIVASARKRSMAARLLVDRAVRTWRIKYPAAKVDDCAVVCLFFKRPRPFLTKSMSEVTQLSLNYSDLGVFHHARSAGTEDGLETVLNWDRTARDEGAGRVGSSSNLPQVGGDLNRRRLAKDLELLTLHKLEVPSDMSSSSFGDDLQGPEFCEPFNVKVVSSGIFSGEKFTRFSLPLLMLQLGLVTILSQASYLLLRPFGQPKYVADFIGGIILGPSGFGRNKAFHDLLFPGKGLMVLDVYENVGLILFCFLIGVRTDFAVVKRAGRLSLAIGVASFLVPMLINILVLKVFRIGTKMDNKSFSSSLYNLAQLEAMINFQAMSTILTNLKLVNSELGRVALSSSMISSLCTWISALLQITVKDASEGLALLTLARVSSRFLLVAVAIFLIRPIMFWMIKHTPEERKLRESYVCAITLWVFAAALYSEINGINPNFSCIMIGMAVPGGPPLASGLVEKLESFVSAVLLPSFAANIGRKVNIYLIRPRHFAMVEGFVILAICGKSVASMVPSMYWHMPLRDTFLVGLLLSCQGLLDIQFMNQALHAKFIDQETMTIAVIMAILHATVITPVVRRLYDPSRRYSVSHKRRTMQESKQDELRILACIHHEDNVPTIIDILEASNPTRESPIEVHVLDLEELVGRAMPLFITHRLSRNPSTKSGRTRRIIKAFRQYESRNQGLVSVQCYTSIAPYATIHDDICALALEKSTSLVIISYKHSDSHSIRTVNMNVLEKAPCSVGILVDRESIKESKAALRSWFTFHVCVIFIGGADDREALIYGTRMAEHPSISLTVIRITCTNHETRDILEGKLDLNAFNKFKVATMGNNRVVYKEEVVAEGPGTIRVLQSLKNVDYDLMLVGRRHDNESPIMFGLAEWSEIMELGIIGDILTSSDFKIKASVLVVQQHASVLEAMLQSPIDWTPEPVQSSLTDDSSLDLERCNSSHSTQQLLAISK</sequence>
<dbReference type="PANTHER" id="PTHR44843:SF14">
    <property type="entry name" value="METHYLTRANSFERASE TYPE 11 DOMAIN-CONTAINING PROTEIN"/>
    <property type="match status" value="1"/>
</dbReference>
<dbReference type="Gene3D" id="1.20.1530.20">
    <property type="match status" value="1"/>
</dbReference>
<dbReference type="Gene3D" id="3.60.40.10">
    <property type="entry name" value="PPM-type phosphatase domain"/>
    <property type="match status" value="1"/>
</dbReference>
<evidence type="ECO:0000256" key="1">
    <source>
        <dbReference type="ARBA" id="ARBA00004141"/>
    </source>
</evidence>
<dbReference type="Pfam" id="PF00999">
    <property type="entry name" value="Na_H_Exchanger"/>
    <property type="match status" value="1"/>
</dbReference>
<organism evidence="8 9">
    <name type="scientific">Escallonia rubra</name>
    <dbReference type="NCBI Taxonomy" id="112253"/>
    <lineage>
        <taxon>Eukaryota</taxon>
        <taxon>Viridiplantae</taxon>
        <taxon>Streptophyta</taxon>
        <taxon>Embryophyta</taxon>
        <taxon>Tracheophyta</taxon>
        <taxon>Spermatophyta</taxon>
        <taxon>Magnoliopsida</taxon>
        <taxon>eudicotyledons</taxon>
        <taxon>Gunneridae</taxon>
        <taxon>Pentapetalae</taxon>
        <taxon>asterids</taxon>
        <taxon>campanulids</taxon>
        <taxon>Escalloniales</taxon>
        <taxon>Escalloniaceae</taxon>
        <taxon>Escallonia</taxon>
    </lineage>
</organism>
<evidence type="ECO:0000313" key="9">
    <source>
        <dbReference type="Proteomes" id="UP001187471"/>
    </source>
</evidence>
<dbReference type="GO" id="GO:0008757">
    <property type="term" value="F:S-adenosylmethionine-dependent methyltransferase activity"/>
    <property type="evidence" value="ECO:0007669"/>
    <property type="project" value="InterPro"/>
</dbReference>
<feature type="transmembrane region" description="Helical" evidence="6">
    <location>
        <begin position="1082"/>
        <end position="1101"/>
    </location>
</feature>
<feature type="transmembrane region" description="Helical" evidence="6">
    <location>
        <begin position="14"/>
        <end position="34"/>
    </location>
</feature>
<dbReference type="SUPFAM" id="SSF53335">
    <property type="entry name" value="S-adenosyl-L-methionine-dependent methyltransferases"/>
    <property type="match status" value="2"/>
</dbReference>
<gene>
    <name evidence="8" type="ORF">RJ640_010295</name>
</gene>
<dbReference type="EMBL" id="JAVXUO010001488">
    <property type="protein sequence ID" value="KAK2981778.1"/>
    <property type="molecule type" value="Genomic_DNA"/>
</dbReference>
<keyword evidence="4 6" id="KW-0472">Membrane</keyword>
<evidence type="ECO:0000256" key="3">
    <source>
        <dbReference type="ARBA" id="ARBA00022989"/>
    </source>
</evidence>
<dbReference type="GO" id="GO:0016020">
    <property type="term" value="C:membrane"/>
    <property type="evidence" value="ECO:0007669"/>
    <property type="project" value="UniProtKB-SubCell"/>
</dbReference>
<dbReference type="InterPro" id="IPR013216">
    <property type="entry name" value="Methyltransf_11"/>
</dbReference>
<dbReference type="InterPro" id="IPR057290">
    <property type="entry name" value="CHX17_C"/>
</dbReference>
<feature type="transmembrane region" description="Helical" evidence="6">
    <location>
        <begin position="1054"/>
        <end position="1075"/>
    </location>
</feature>
<dbReference type="SUPFAM" id="SSF81606">
    <property type="entry name" value="PP2C-like"/>
    <property type="match status" value="1"/>
</dbReference>
<dbReference type="GO" id="GO:0015297">
    <property type="term" value="F:antiporter activity"/>
    <property type="evidence" value="ECO:0007669"/>
    <property type="project" value="InterPro"/>
</dbReference>
<protein>
    <recommendedName>
        <fullName evidence="7">PPM-type phosphatase domain-containing protein</fullName>
    </recommendedName>
</protein>
<dbReference type="Pfam" id="PF00481">
    <property type="entry name" value="PP2C"/>
    <property type="match status" value="1"/>
</dbReference>
<evidence type="ECO:0000313" key="8">
    <source>
        <dbReference type="EMBL" id="KAK2981778.1"/>
    </source>
</evidence>
<dbReference type="InterPro" id="IPR038770">
    <property type="entry name" value="Na+/solute_symporter_sf"/>
</dbReference>
<feature type="compositionally biased region" description="Polar residues" evidence="5">
    <location>
        <begin position="619"/>
        <end position="628"/>
    </location>
</feature>
<dbReference type="InterPro" id="IPR036457">
    <property type="entry name" value="PPM-type-like_dom_sf"/>
</dbReference>
<dbReference type="InterPro" id="IPR001932">
    <property type="entry name" value="PPM-type_phosphatase-like_dom"/>
</dbReference>
<keyword evidence="3 6" id="KW-1133">Transmembrane helix</keyword>
<name>A0AA88UGN9_9ASTE</name>
<evidence type="ECO:0000259" key="7">
    <source>
        <dbReference type="PROSITE" id="PS51746"/>
    </source>
</evidence>
<dbReference type="SMART" id="SM00332">
    <property type="entry name" value="PP2Cc"/>
    <property type="match status" value="1"/>
</dbReference>
<feature type="transmembrane region" description="Helical" evidence="6">
    <location>
        <begin position="987"/>
        <end position="1010"/>
    </location>
</feature>
<reference evidence="8" key="1">
    <citation type="submission" date="2022-12" db="EMBL/GenBank/DDBJ databases">
        <title>Draft genome assemblies for two species of Escallonia (Escalloniales).</title>
        <authorList>
            <person name="Chanderbali A."/>
            <person name="Dervinis C."/>
            <person name="Anghel I."/>
            <person name="Soltis D."/>
            <person name="Soltis P."/>
            <person name="Zapata F."/>
        </authorList>
    </citation>
    <scope>NUCLEOTIDE SEQUENCE</scope>
    <source>
        <strain evidence="8">UCBG92.1500</strain>
        <tissue evidence="8">Leaf</tissue>
    </source>
</reference>
<dbReference type="CDD" id="cd00143">
    <property type="entry name" value="PP2Cc"/>
    <property type="match status" value="1"/>
</dbReference>
<dbReference type="InterPro" id="IPR057192">
    <property type="entry name" value="DUF7870"/>
</dbReference>
<dbReference type="Proteomes" id="UP001187471">
    <property type="component" value="Unassembled WGS sequence"/>
</dbReference>
<dbReference type="Gene3D" id="3.40.50.150">
    <property type="entry name" value="Vaccinia Virus protein VP39"/>
    <property type="match status" value="2"/>
</dbReference>
<feature type="region of interest" description="Disordered" evidence="5">
    <location>
        <begin position="619"/>
        <end position="647"/>
    </location>
</feature>
<keyword evidence="9" id="KW-1185">Reference proteome</keyword>
<evidence type="ECO:0000256" key="4">
    <source>
        <dbReference type="ARBA" id="ARBA00023136"/>
    </source>
</evidence>
<feature type="transmembrane region" description="Helical" evidence="6">
    <location>
        <begin position="1223"/>
        <end position="1239"/>
    </location>
</feature>
<dbReference type="Pfam" id="PF08241">
    <property type="entry name" value="Methyltransf_11"/>
    <property type="match status" value="1"/>
</dbReference>
<comment type="subcellular location">
    <subcellularLocation>
        <location evidence="1">Membrane</location>
        <topology evidence="1">Multi-pass membrane protein</topology>
    </subcellularLocation>
</comment>
<feature type="transmembrane region" description="Helical" evidence="6">
    <location>
        <begin position="1193"/>
        <end position="1211"/>
    </location>
</feature>
<dbReference type="PROSITE" id="PS51746">
    <property type="entry name" value="PPM_2"/>
    <property type="match status" value="1"/>
</dbReference>
<dbReference type="GO" id="GO:1902600">
    <property type="term" value="P:proton transmembrane transport"/>
    <property type="evidence" value="ECO:0007669"/>
    <property type="project" value="InterPro"/>
</dbReference>
<dbReference type="GO" id="GO:0009820">
    <property type="term" value="P:alkaloid metabolic process"/>
    <property type="evidence" value="ECO:0007669"/>
    <property type="project" value="UniProtKB-KW"/>
</dbReference>
<dbReference type="Pfam" id="PF25276">
    <property type="entry name" value="DUF7870"/>
    <property type="match status" value="2"/>
</dbReference>